<dbReference type="InterPro" id="IPR001077">
    <property type="entry name" value="COMT_C"/>
</dbReference>
<dbReference type="GO" id="GO:0008171">
    <property type="term" value="F:O-methyltransferase activity"/>
    <property type="evidence" value="ECO:0007669"/>
    <property type="project" value="InterPro"/>
</dbReference>
<dbReference type="GO" id="GO:0044550">
    <property type="term" value="P:secondary metabolite biosynthetic process"/>
    <property type="evidence" value="ECO:0007669"/>
    <property type="project" value="UniProtKB-ARBA"/>
</dbReference>
<dbReference type="PROSITE" id="PS51683">
    <property type="entry name" value="SAM_OMT_II"/>
    <property type="match status" value="1"/>
</dbReference>
<dbReference type="AlphaFoldDB" id="A0A2I2F9D5"/>
<protein>
    <submittedName>
        <fullName evidence="7">Methyltransferase B</fullName>
    </submittedName>
</protein>
<dbReference type="Gene3D" id="3.40.50.150">
    <property type="entry name" value="Vaccinia Virus protein VP39"/>
    <property type="match status" value="1"/>
</dbReference>
<keyword evidence="8" id="KW-1185">Reference proteome</keyword>
<organism evidence="7 8">
    <name type="scientific">Aspergillus candidus</name>
    <dbReference type="NCBI Taxonomy" id="41067"/>
    <lineage>
        <taxon>Eukaryota</taxon>
        <taxon>Fungi</taxon>
        <taxon>Dikarya</taxon>
        <taxon>Ascomycota</taxon>
        <taxon>Pezizomycotina</taxon>
        <taxon>Eurotiomycetes</taxon>
        <taxon>Eurotiomycetidae</taxon>
        <taxon>Eurotiales</taxon>
        <taxon>Aspergillaceae</taxon>
        <taxon>Aspergillus</taxon>
        <taxon>Aspergillus subgen. Circumdati</taxon>
    </lineage>
</organism>
<name>A0A2I2F9D5_ASPCN</name>
<dbReference type="InterPro" id="IPR016461">
    <property type="entry name" value="COMT-like"/>
</dbReference>
<proteinExistence type="predicted"/>
<feature type="domain" description="O-methyltransferase C-terminal" evidence="5">
    <location>
        <begin position="157"/>
        <end position="359"/>
    </location>
</feature>
<dbReference type="Gene3D" id="1.10.10.10">
    <property type="entry name" value="Winged helix-like DNA-binding domain superfamily/Winged helix DNA-binding domain"/>
    <property type="match status" value="1"/>
</dbReference>
<dbReference type="EMBL" id="KZ559144">
    <property type="protein sequence ID" value="PLB37231.1"/>
    <property type="molecule type" value="Genomic_DNA"/>
</dbReference>
<dbReference type="Pfam" id="PF08100">
    <property type="entry name" value="Dimerisation"/>
    <property type="match status" value="1"/>
</dbReference>
<gene>
    <name evidence="7" type="ORF">BDW47DRAFT_132095</name>
</gene>
<dbReference type="InterPro" id="IPR029063">
    <property type="entry name" value="SAM-dependent_MTases_sf"/>
</dbReference>
<dbReference type="SUPFAM" id="SSF46785">
    <property type="entry name" value="Winged helix' DNA-binding domain"/>
    <property type="match status" value="1"/>
</dbReference>
<evidence type="ECO:0000256" key="2">
    <source>
        <dbReference type="ARBA" id="ARBA00022679"/>
    </source>
</evidence>
<evidence type="ECO:0000313" key="7">
    <source>
        <dbReference type="EMBL" id="PLB37231.1"/>
    </source>
</evidence>
<evidence type="ECO:0000259" key="6">
    <source>
        <dbReference type="Pfam" id="PF08100"/>
    </source>
</evidence>
<feature type="domain" description="O-methyltransferase dimerisation" evidence="6">
    <location>
        <begin position="55"/>
        <end position="109"/>
    </location>
</feature>
<dbReference type="RefSeq" id="XP_024671243.1">
    <property type="nucleotide sequence ID" value="XM_024817481.1"/>
</dbReference>
<sequence>MDAAIQKIKDIYTQADEDTRKSIKHEINNLQTFFRSDLDLVSLMADGPVRFGMAKVGIDLGTFEMLRDHGGSLSTAQLAEKSGAAPELLERVLRAQATFNLIDQTGDDEFKANRLTGILADEHASALLSHQYELFGPAFSALPSFLKARAYKPVTSSKDTAFQQAHNTTLTSFEFLTQHPEHMEHFEKGMKMMYYDNWWFDVYPVRSEATTRSLPGETLLIDLGGCQGQQAIAFRAKFGDVPGRVVVQDMPETLAGAGPAEGVELIAHDFFTPQPIERAKFYYMRRVLHDWPDEECVRILRNIVPVMAPDSRIIIDEMVLPERDVPEFAVYIDVTMFAANGGAERTTKEWKALLDRAGLRVLNVLPYDPKLMSVIEAVPK</sequence>
<evidence type="ECO:0000256" key="1">
    <source>
        <dbReference type="ARBA" id="ARBA00022603"/>
    </source>
</evidence>
<dbReference type="GO" id="GO:0046983">
    <property type="term" value="F:protein dimerization activity"/>
    <property type="evidence" value="ECO:0007669"/>
    <property type="project" value="InterPro"/>
</dbReference>
<dbReference type="SUPFAM" id="SSF53335">
    <property type="entry name" value="S-adenosyl-L-methionine-dependent methyltransferases"/>
    <property type="match status" value="1"/>
</dbReference>
<dbReference type="GeneID" id="36524641"/>
<evidence type="ECO:0000313" key="8">
    <source>
        <dbReference type="Proteomes" id="UP000234585"/>
    </source>
</evidence>
<dbReference type="Pfam" id="PF00891">
    <property type="entry name" value="Methyltransf_2"/>
    <property type="match status" value="1"/>
</dbReference>
<evidence type="ECO:0000259" key="5">
    <source>
        <dbReference type="Pfam" id="PF00891"/>
    </source>
</evidence>
<dbReference type="OrthoDB" id="2410195at2759"/>
<dbReference type="InterPro" id="IPR012967">
    <property type="entry name" value="COMT_dimerisation"/>
</dbReference>
<dbReference type="STRING" id="41067.A0A2I2F9D5"/>
<dbReference type="Proteomes" id="UP000234585">
    <property type="component" value="Unassembled WGS sequence"/>
</dbReference>
<keyword evidence="2 7" id="KW-0808">Transferase</keyword>
<reference evidence="7 8" key="1">
    <citation type="submission" date="2017-12" db="EMBL/GenBank/DDBJ databases">
        <authorList>
            <consortium name="DOE Joint Genome Institute"/>
            <person name="Haridas S."/>
            <person name="Kjaerbolling I."/>
            <person name="Vesth T.C."/>
            <person name="Frisvad J.C."/>
            <person name="Nybo J.L."/>
            <person name="Theobald S."/>
            <person name="Kuo A."/>
            <person name="Bowyer P."/>
            <person name="Matsuda Y."/>
            <person name="Mondo S."/>
            <person name="Lyhne E.K."/>
            <person name="Kogle M.E."/>
            <person name="Clum A."/>
            <person name="Lipzen A."/>
            <person name="Salamov A."/>
            <person name="Ngan C.Y."/>
            <person name="Daum C."/>
            <person name="Chiniquy J."/>
            <person name="Barry K."/>
            <person name="LaButti K."/>
            <person name="Simmons B.A."/>
            <person name="Magnuson J.K."/>
            <person name="Mortensen U.H."/>
            <person name="Larsen T.O."/>
            <person name="Grigoriev I.V."/>
            <person name="Baker S.E."/>
            <person name="Andersen M.R."/>
            <person name="Nordberg H.P."/>
            <person name="Cantor M.N."/>
            <person name="Hua S.X."/>
        </authorList>
    </citation>
    <scope>NUCLEOTIDE SEQUENCE [LARGE SCALE GENOMIC DNA]</scope>
    <source>
        <strain evidence="7 8">CBS 102.13</strain>
    </source>
</reference>
<evidence type="ECO:0000256" key="4">
    <source>
        <dbReference type="PIRSR" id="PIRSR005739-1"/>
    </source>
</evidence>
<feature type="active site" description="Proton acceptor" evidence="4">
    <location>
        <position position="289"/>
    </location>
</feature>
<dbReference type="PIRSF" id="PIRSF005739">
    <property type="entry name" value="O-mtase"/>
    <property type="match status" value="1"/>
</dbReference>
<evidence type="ECO:0000256" key="3">
    <source>
        <dbReference type="ARBA" id="ARBA00022691"/>
    </source>
</evidence>
<dbReference type="InterPro" id="IPR036388">
    <property type="entry name" value="WH-like_DNA-bd_sf"/>
</dbReference>
<dbReference type="PANTHER" id="PTHR43712">
    <property type="entry name" value="PUTATIVE (AFU_ORTHOLOGUE AFUA_4G14580)-RELATED"/>
    <property type="match status" value="1"/>
</dbReference>
<dbReference type="PANTHER" id="PTHR43712:SF4">
    <property type="entry name" value="O-METHYLTRANSFERASE DOMAIN-CONTAINING PROTEIN"/>
    <property type="match status" value="1"/>
</dbReference>
<keyword evidence="3" id="KW-0949">S-adenosyl-L-methionine</keyword>
<dbReference type="InterPro" id="IPR036390">
    <property type="entry name" value="WH_DNA-bd_sf"/>
</dbReference>
<accession>A0A2I2F9D5</accession>
<dbReference type="GO" id="GO:0032259">
    <property type="term" value="P:methylation"/>
    <property type="evidence" value="ECO:0007669"/>
    <property type="project" value="UniProtKB-KW"/>
</dbReference>
<keyword evidence="1 7" id="KW-0489">Methyltransferase</keyword>